<proteinExistence type="predicted"/>
<feature type="compositionally biased region" description="Basic and acidic residues" evidence="1">
    <location>
        <begin position="27"/>
        <end position="39"/>
    </location>
</feature>
<protein>
    <submittedName>
        <fullName evidence="2">Uncharacterized protein</fullName>
    </submittedName>
</protein>
<name>A0ABU2KU68_9ACTN</name>
<accession>A0ABU2KU68</accession>
<dbReference type="RefSeq" id="WP_311545157.1">
    <property type="nucleotide sequence ID" value="NZ_JAVREK010000010.1"/>
</dbReference>
<reference evidence="3" key="1">
    <citation type="submission" date="2023-07" db="EMBL/GenBank/DDBJ databases">
        <title>30 novel species of actinomycetes from the DSMZ collection.</title>
        <authorList>
            <person name="Nouioui I."/>
        </authorList>
    </citation>
    <scope>NUCLEOTIDE SEQUENCE [LARGE SCALE GENOMIC DNA]</scope>
    <source>
        <strain evidence="3">DSM 45055</strain>
    </source>
</reference>
<evidence type="ECO:0000256" key="1">
    <source>
        <dbReference type="SAM" id="MobiDB-lite"/>
    </source>
</evidence>
<keyword evidence="3" id="KW-1185">Reference proteome</keyword>
<comment type="caution">
    <text evidence="2">The sequence shown here is derived from an EMBL/GenBank/DDBJ whole genome shotgun (WGS) entry which is preliminary data.</text>
</comment>
<evidence type="ECO:0000313" key="2">
    <source>
        <dbReference type="EMBL" id="MDT0302668.1"/>
    </source>
</evidence>
<organism evidence="2 3">
    <name type="scientific">Streptomonospora wellingtoniae</name>
    <dbReference type="NCBI Taxonomy" id="3075544"/>
    <lineage>
        <taxon>Bacteria</taxon>
        <taxon>Bacillati</taxon>
        <taxon>Actinomycetota</taxon>
        <taxon>Actinomycetes</taxon>
        <taxon>Streptosporangiales</taxon>
        <taxon>Nocardiopsidaceae</taxon>
        <taxon>Streptomonospora</taxon>
    </lineage>
</organism>
<feature type="compositionally biased region" description="Basic and acidic residues" evidence="1">
    <location>
        <begin position="1"/>
        <end position="10"/>
    </location>
</feature>
<dbReference type="Proteomes" id="UP001183226">
    <property type="component" value="Unassembled WGS sequence"/>
</dbReference>
<gene>
    <name evidence="2" type="ORF">RM446_11155</name>
</gene>
<sequence>MSEHGRRDGAGDDAGAARGEAGGGNADEDRPLADRRADQGARPSPDEEIAAESEPSPSDPASYDRDSDDSDEPPERPTRA</sequence>
<feature type="region of interest" description="Disordered" evidence="1">
    <location>
        <begin position="1"/>
        <end position="80"/>
    </location>
</feature>
<dbReference type="EMBL" id="JAVREK010000010">
    <property type="protein sequence ID" value="MDT0302668.1"/>
    <property type="molecule type" value="Genomic_DNA"/>
</dbReference>
<feature type="compositionally biased region" description="Low complexity" evidence="1">
    <location>
        <begin position="52"/>
        <end position="61"/>
    </location>
</feature>
<evidence type="ECO:0000313" key="3">
    <source>
        <dbReference type="Proteomes" id="UP001183226"/>
    </source>
</evidence>